<reference evidence="1" key="3">
    <citation type="submission" date="2023-05" db="EMBL/GenBank/DDBJ databases">
        <authorList>
            <person name="Smith C.H."/>
        </authorList>
    </citation>
    <scope>NUCLEOTIDE SEQUENCE</scope>
    <source>
        <strain evidence="1">CHS0354</strain>
        <tissue evidence="1">Mantle</tissue>
    </source>
</reference>
<gene>
    <name evidence="1" type="ORF">CHS0354_032065</name>
</gene>
<name>A0AAE0WHD1_9BIVA</name>
<dbReference type="Proteomes" id="UP001195483">
    <property type="component" value="Unassembled WGS sequence"/>
</dbReference>
<accession>A0AAE0WHD1</accession>
<reference evidence="1" key="1">
    <citation type="journal article" date="2021" name="Genome Biol. Evol.">
        <title>A High-Quality Reference Genome for a Parasitic Bivalve with Doubly Uniparental Inheritance (Bivalvia: Unionida).</title>
        <authorList>
            <person name="Smith C.H."/>
        </authorList>
    </citation>
    <scope>NUCLEOTIDE SEQUENCE</scope>
    <source>
        <strain evidence="1">CHS0354</strain>
    </source>
</reference>
<comment type="caution">
    <text evidence="1">The sequence shown here is derived from an EMBL/GenBank/DDBJ whole genome shotgun (WGS) entry which is preliminary data.</text>
</comment>
<evidence type="ECO:0000313" key="1">
    <source>
        <dbReference type="EMBL" id="KAK3612452.1"/>
    </source>
</evidence>
<sequence length="313" mass="34117">MKSSIQTSHPPEIVPSVVSSGEHAFASSLQRSSSSSFSLLPESSSVMAPFRNYGGNIVHTVTFSISSLSDFAYLVGNDFSLSTSQLAMTMSSGVSGFTSSLQHGSFAESFSFLPKSSSVKTPFLNYVDNRMNTASSFTSSSYDHAFFDGKGYSVSMPISMPFSTIHQMISTSAEADQKLNLSVTSVIKEFDHTATYSVHCVKSSDVKEAIIEVASSFKSLDGNYHVSNAISSQLETVYWLRNNYSSISNANKDVEMSIGKEHSLQSALFKSQRLFIVGTFYSDIYSTVTFNFPTIRVSSYSRKPSNQSLSGML</sequence>
<dbReference type="AlphaFoldDB" id="A0AAE0WHD1"/>
<keyword evidence="2" id="KW-1185">Reference proteome</keyword>
<reference evidence="1" key="2">
    <citation type="journal article" date="2021" name="Genome Biol. Evol.">
        <title>Developing a high-quality reference genome for a parasitic bivalve with doubly uniparental inheritance (Bivalvia: Unionida).</title>
        <authorList>
            <person name="Smith C.H."/>
        </authorList>
    </citation>
    <scope>NUCLEOTIDE SEQUENCE</scope>
    <source>
        <strain evidence="1">CHS0354</strain>
        <tissue evidence="1">Mantle</tissue>
    </source>
</reference>
<proteinExistence type="predicted"/>
<evidence type="ECO:0000313" key="2">
    <source>
        <dbReference type="Proteomes" id="UP001195483"/>
    </source>
</evidence>
<organism evidence="1 2">
    <name type="scientific">Potamilus streckersoni</name>
    <dbReference type="NCBI Taxonomy" id="2493646"/>
    <lineage>
        <taxon>Eukaryota</taxon>
        <taxon>Metazoa</taxon>
        <taxon>Spiralia</taxon>
        <taxon>Lophotrochozoa</taxon>
        <taxon>Mollusca</taxon>
        <taxon>Bivalvia</taxon>
        <taxon>Autobranchia</taxon>
        <taxon>Heteroconchia</taxon>
        <taxon>Palaeoheterodonta</taxon>
        <taxon>Unionida</taxon>
        <taxon>Unionoidea</taxon>
        <taxon>Unionidae</taxon>
        <taxon>Ambleminae</taxon>
        <taxon>Lampsilini</taxon>
        <taxon>Potamilus</taxon>
    </lineage>
</organism>
<dbReference type="EMBL" id="JAEAOA010001901">
    <property type="protein sequence ID" value="KAK3612452.1"/>
    <property type="molecule type" value="Genomic_DNA"/>
</dbReference>
<protein>
    <submittedName>
        <fullName evidence="1">Uncharacterized protein</fullName>
    </submittedName>
</protein>